<dbReference type="InterPro" id="IPR036322">
    <property type="entry name" value="WD40_repeat_dom_sf"/>
</dbReference>
<dbReference type="PROSITE" id="PS00678">
    <property type="entry name" value="WD_REPEATS_1"/>
    <property type="match status" value="2"/>
</dbReference>
<evidence type="ECO:0000259" key="4">
    <source>
        <dbReference type="Pfam" id="PF24883"/>
    </source>
</evidence>
<evidence type="ECO:0000256" key="2">
    <source>
        <dbReference type="ARBA" id="ARBA00022737"/>
    </source>
</evidence>
<feature type="domain" description="Nephrocystin 3-like N-terminal" evidence="4">
    <location>
        <begin position="310"/>
        <end position="476"/>
    </location>
</feature>
<evidence type="ECO:0000313" key="5">
    <source>
        <dbReference type="EMBL" id="OBZ66774.1"/>
    </source>
</evidence>
<evidence type="ECO:0000313" key="6">
    <source>
        <dbReference type="Proteomes" id="UP000092993"/>
    </source>
</evidence>
<dbReference type="Pfam" id="PF24883">
    <property type="entry name" value="NPHP3_N"/>
    <property type="match status" value="1"/>
</dbReference>
<dbReference type="Gene3D" id="3.40.50.300">
    <property type="entry name" value="P-loop containing nucleotide triphosphate hydrolases"/>
    <property type="match status" value="1"/>
</dbReference>
<evidence type="ECO:0000256" key="3">
    <source>
        <dbReference type="PROSITE-ProRule" id="PRU00221"/>
    </source>
</evidence>
<dbReference type="InterPro" id="IPR001680">
    <property type="entry name" value="WD40_rpt"/>
</dbReference>
<dbReference type="OMA" id="KMWDASS"/>
<keyword evidence="2" id="KW-0677">Repeat</keyword>
<dbReference type="PANTHER" id="PTHR19879:SF9">
    <property type="entry name" value="TRANSCRIPTION INITIATION FACTOR TFIID SUBUNIT 5"/>
    <property type="match status" value="1"/>
</dbReference>
<dbReference type="Proteomes" id="UP000092993">
    <property type="component" value="Unassembled WGS sequence"/>
</dbReference>
<dbReference type="InterPro" id="IPR019775">
    <property type="entry name" value="WD40_repeat_CS"/>
</dbReference>
<dbReference type="PROSITE" id="PS50082">
    <property type="entry name" value="WD_REPEATS_2"/>
    <property type="match status" value="3"/>
</dbReference>
<feature type="repeat" description="WD" evidence="3">
    <location>
        <begin position="1027"/>
        <end position="1058"/>
    </location>
</feature>
<dbReference type="SUPFAM" id="SSF50978">
    <property type="entry name" value="WD40 repeat-like"/>
    <property type="match status" value="2"/>
</dbReference>
<dbReference type="SUPFAM" id="SSF52540">
    <property type="entry name" value="P-loop containing nucleoside triphosphate hydrolases"/>
    <property type="match status" value="1"/>
</dbReference>
<dbReference type="EMBL" id="LUGG01000027">
    <property type="protein sequence ID" value="OBZ66774.1"/>
    <property type="molecule type" value="Genomic_DNA"/>
</dbReference>
<dbReference type="Pfam" id="PF00400">
    <property type="entry name" value="WD40"/>
    <property type="match status" value="4"/>
</dbReference>
<organism evidence="5 6">
    <name type="scientific">Grifola frondosa</name>
    <name type="common">Maitake</name>
    <name type="synonym">Polyporus frondosus</name>
    <dbReference type="NCBI Taxonomy" id="5627"/>
    <lineage>
        <taxon>Eukaryota</taxon>
        <taxon>Fungi</taxon>
        <taxon>Dikarya</taxon>
        <taxon>Basidiomycota</taxon>
        <taxon>Agaricomycotina</taxon>
        <taxon>Agaricomycetes</taxon>
        <taxon>Polyporales</taxon>
        <taxon>Grifolaceae</taxon>
        <taxon>Grifola</taxon>
    </lineage>
</organism>
<accession>A0A1C7LVA6</accession>
<dbReference type="InterPro" id="IPR027417">
    <property type="entry name" value="P-loop_NTPase"/>
</dbReference>
<dbReference type="InterPro" id="IPR056884">
    <property type="entry name" value="NPHP3-like_N"/>
</dbReference>
<dbReference type="OrthoDB" id="163438at2759"/>
<name>A0A1C7LVA6_GRIFR</name>
<dbReference type="SMART" id="SM00320">
    <property type="entry name" value="WD40"/>
    <property type="match status" value="6"/>
</dbReference>
<dbReference type="STRING" id="5627.A0A1C7LVA6"/>
<dbReference type="Gene3D" id="2.130.10.10">
    <property type="entry name" value="YVTN repeat-like/Quinoprotein amine dehydrogenase"/>
    <property type="match status" value="2"/>
</dbReference>
<evidence type="ECO:0000256" key="1">
    <source>
        <dbReference type="ARBA" id="ARBA00022574"/>
    </source>
</evidence>
<proteinExistence type="predicted"/>
<dbReference type="PANTHER" id="PTHR19879">
    <property type="entry name" value="TRANSCRIPTION INITIATION FACTOR TFIID"/>
    <property type="match status" value="1"/>
</dbReference>
<gene>
    <name evidence="5" type="primary">HET-E1_6</name>
    <name evidence="5" type="ORF">A0H81_13245</name>
</gene>
<keyword evidence="6" id="KW-1185">Reference proteome</keyword>
<feature type="repeat" description="WD" evidence="3">
    <location>
        <begin position="887"/>
        <end position="928"/>
    </location>
</feature>
<feature type="repeat" description="WD" evidence="3">
    <location>
        <begin position="1153"/>
        <end position="1188"/>
    </location>
</feature>
<comment type="caution">
    <text evidence="5">The sequence shown here is derived from an EMBL/GenBank/DDBJ whole genome shotgun (WGS) entry which is preliminary data.</text>
</comment>
<dbReference type="PROSITE" id="PS50294">
    <property type="entry name" value="WD_REPEATS_REGION"/>
    <property type="match status" value="3"/>
</dbReference>
<sequence length="1380" mass="154907">MQSDVQIKRLSIRKSDTIALPDKTVVFIRLTSAQFYPSETSPCKTGVGNTWHGGIRPLRIEWGITFEKTFTLEASRTTSPVLELTISFLAVCIGSQIPHSESQGEIPTASTSLRAVADERLPALDKNVQSILESEFIIGPPEWVKKFQKSQQYMEVVVSLVKSMEGLHTLAKLALGALTKAYNIVNQQIKVDDDVRNLASSMEDMLAALVALDGVEKIKMLRDAVERAMEAVRSCADFISEYVQRGFFGRVLNQSKDKINDYTRAFGRLKSCLIADEALQKLPRAAAANYDASLQCLEGTRMDVLNRIFEWIDSAEPGRNMFWLKAIAGSGKSTIASTVASCLESEQSECLHRRILGAAFFCKRDDEELRRPDLVWPTIAFRLAYAYVPLKQHILRSVEANPDIGRSPIMSQFRKLILDPLSSFKRSVSDADDIIIIVIDALDECGNAASREAILRCLIAHADTFPVWVKILVTSRPESDIAESLHGVQDSFPLETWREDQRSDVAKYIRHRIEEIRKDKARMLEDNWPEREKVQELIERSGGLFIWARVSLDFIARYRNPEKALGVVLSQVSLPTTDMRHDHQQLDLLYRTVLSDACKDPGDPSRESQENTELILRVLGSVVVARVPLSCTNLSRLIAEDSFDAKDIVWTIDRLASVLPTHGDAEIVRVIHPSFIDFLTTETRAQEFFVDISEFNISISRASLRLMHKELKRDICEIGDPSLLNTEIPTAKREVLNQKGPLVYCSQFWGDHFADSRSMAEDIVALVELFFTKHLLEWIEVLSLAEALESALPSLAKVEASLSKIARDAANESRAATISLSGCRDAIRFLRYHYPLIRQSALHTYISTLAFTPSKSWIAQQYITKYPQPLRVTVGRDDFWPPQVLVFDGHQEWVLDARFSPDKRNIASIDLRGTIHVWNADSGHTFLTLSYPAHGSYCGSLSFSADGKHLVTQLRGRPTLVWSTETGDEYERRLQEHSGGHVSWSPDGRFIASVDGDGHGIVWDGSNFQIIDKAFQSLKEHPRIWYLEFSSDSKWLATAAEDGSVRIWDVPTWNQVQITKDPTYAEENDPYFRPLAFSPDRRKLAWFTRDHYKVTIWDIKHDTLSHLPIRHADDGSTGYSLAFSPDGSALVVGCRSGLLVVRELETGAILHELQDHGELVNGVEFAKTTSGTMLLSCSPDRTVRLWDVGTVNPSTGSSDEGRMLEYCSISPDGRSLAALVHAGPCFIWDMWTGTKSQLPYVNNERTANLAAFSPDGRCLAILNHDEDTLPADEEKAWHAAVIDDWDQKVKRSMMSFSPDGPQPTHSSDVYQLVGIRTVVDKDGWVYAEKDNSRMRMCYLPAAHNIGPGRASSHGPRIVPLPGRVCDKLTAAWESIVPYSQ</sequence>
<protein>
    <submittedName>
        <fullName evidence="5">Vegetative incompatibility protein HET-E-1</fullName>
    </submittedName>
</protein>
<reference evidence="5 6" key="1">
    <citation type="submission" date="2016-03" db="EMBL/GenBank/DDBJ databases">
        <title>Whole genome sequencing of Grifola frondosa 9006-11.</title>
        <authorList>
            <person name="Min B."/>
            <person name="Park H."/>
            <person name="Kim J.-G."/>
            <person name="Cho H."/>
            <person name="Oh Y.-L."/>
            <person name="Kong W.-S."/>
            <person name="Choi I.-G."/>
        </authorList>
    </citation>
    <scope>NUCLEOTIDE SEQUENCE [LARGE SCALE GENOMIC DNA]</scope>
    <source>
        <strain evidence="5 6">9006-11</strain>
    </source>
</reference>
<dbReference type="InterPro" id="IPR015943">
    <property type="entry name" value="WD40/YVTN_repeat-like_dom_sf"/>
</dbReference>
<keyword evidence="1 3" id="KW-0853">WD repeat</keyword>